<protein>
    <submittedName>
        <fullName evidence="1">Uncharacterized protein</fullName>
    </submittedName>
</protein>
<evidence type="ECO:0000313" key="1">
    <source>
        <dbReference type="EMBL" id="QGN17945.1"/>
    </source>
</evidence>
<sequence length="312" mass="35727">MVAKLRRKTPLYPQDVNANSAKRMCLKNNILLEDLNKENIPFEPNVAWEGPESSGSNLTGFLNEHLERKLAEKDLVTRPKSQGQECLTASSLGNLQSTLKDFETKLCIQNRDCFIKDAHYSDDNLTQCRINLLFELESLPNLSWAQKGNLRTAKYIPSVYQSLDPDWYLNPAFSIDDFSNLPEEAKLYNVLSPLLEESTLSEEQKSEPEAPDNAKVEIENIGPSSYVIPSSKLKFRGKSTAFNEDIEYQSLLKVKVLENDNDDDIGEREEDENDNYDQISLPDSLDHCKSIKKRFTNTRKRLNKNSIMFHKK</sequence>
<reference evidence="1 2" key="1">
    <citation type="submission" date="2016-03" db="EMBL/GenBank/DDBJ databases">
        <title>How can Kluyveromyces marxianus grow so fast - potential evolutionary course in Saccharomyces Complex revealed by comparative genomics.</title>
        <authorList>
            <person name="Mo W."/>
            <person name="Lu W."/>
            <person name="Yang X."/>
            <person name="Qi J."/>
            <person name="Lv H."/>
        </authorList>
    </citation>
    <scope>NUCLEOTIDE SEQUENCE [LARGE SCALE GENOMIC DNA]</scope>
    <source>
        <strain evidence="1 2">FIM1</strain>
    </source>
</reference>
<evidence type="ECO:0000313" key="2">
    <source>
        <dbReference type="Proteomes" id="UP000422736"/>
    </source>
</evidence>
<dbReference type="InterPro" id="IPR018847">
    <property type="entry name" value="Monopolin_cplx_su_Mam1"/>
</dbReference>
<dbReference type="EMBL" id="CP015060">
    <property type="protein sequence ID" value="QGN17945.1"/>
    <property type="molecule type" value="Genomic_DNA"/>
</dbReference>
<accession>A0ABX6F000</accession>
<name>A0ABX6F000_KLUMA</name>
<organism evidence="1 2">
    <name type="scientific">Kluyveromyces marxianus</name>
    <name type="common">Yeast</name>
    <name type="synonym">Candida kefyr</name>
    <dbReference type="NCBI Taxonomy" id="4911"/>
    <lineage>
        <taxon>Eukaryota</taxon>
        <taxon>Fungi</taxon>
        <taxon>Dikarya</taxon>
        <taxon>Ascomycota</taxon>
        <taxon>Saccharomycotina</taxon>
        <taxon>Saccharomycetes</taxon>
        <taxon>Saccharomycetales</taxon>
        <taxon>Saccharomycetaceae</taxon>
        <taxon>Kluyveromyces</taxon>
    </lineage>
</organism>
<proteinExistence type="predicted"/>
<dbReference type="Pfam" id="PF10434">
    <property type="entry name" value="MAM1"/>
    <property type="match status" value="1"/>
</dbReference>
<keyword evidence="2" id="KW-1185">Reference proteome</keyword>
<dbReference type="Proteomes" id="UP000422736">
    <property type="component" value="Chromosome 8"/>
</dbReference>
<reference evidence="1 2" key="2">
    <citation type="submission" date="2019-11" db="EMBL/GenBank/DDBJ databases">
        <authorList>
            <person name="Lu H."/>
        </authorList>
    </citation>
    <scope>NUCLEOTIDE SEQUENCE [LARGE SCALE GENOMIC DNA]</scope>
    <source>
        <strain evidence="1 2">FIM1</strain>
    </source>
</reference>
<gene>
    <name evidence="1" type="ORF">FIM1_5154</name>
</gene>